<evidence type="ECO:0000256" key="3">
    <source>
        <dbReference type="ARBA" id="ARBA00022519"/>
    </source>
</evidence>
<dbReference type="STRING" id="1774969.AUC69_04575"/>
<evidence type="ECO:0000256" key="6">
    <source>
        <dbReference type="ARBA" id="ARBA00023053"/>
    </source>
</evidence>
<evidence type="ECO:0000256" key="8">
    <source>
        <dbReference type="ARBA" id="ARBA00023136"/>
    </source>
</evidence>
<name>A0A1E3W8R1_9HYPH</name>
<dbReference type="Proteomes" id="UP000094472">
    <property type="component" value="Unassembled WGS sequence"/>
</dbReference>
<comment type="subcellular location">
    <subcellularLocation>
        <location evidence="1 12">Cell membrane</location>
        <topology evidence="1 12">Multi-pass membrane protein</topology>
    </subcellularLocation>
</comment>
<dbReference type="AlphaFoldDB" id="A0A1E3W8R1"/>
<sequence length="124" mass="12916">MKTLLFVAAGGALGASARYLVGVASGRLLGFGFPWGTLTVNVLGCFIMGLLIEAMALRWSVSNELRAFLTVGVLGGFTTFSAFSVDFALLYERDAYVSAGLYLLASVGLAIAALFAGLAIIRAL</sequence>
<feature type="transmembrane region" description="Helical" evidence="12">
    <location>
        <begin position="33"/>
        <end position="55"/>
    </location>
</feature>
<comment type="catalytic activity">
    <reaction evidence="11">
        <text>fluoride(in) = fluoride(out)</text>
        <dbReference type="Rhea" id="RHEA:76159"/>
        <dbReference type="ChEBI" id="CHEBI:17051"/>
    </reaction>
    <physiologicalReaction direction="left-to-right" evidence="11">
        <dbReference type="Rhea" id="RHEA:76160"/>
    </physiologicalReaction>
</comment>
<keyword evidence="2 12" id="KW-1003">Cell membrane</keyword>
<evidence type="ECO:0000256" key="2">
    <source>
        <dbReference type="ARBA" id="ARBA00022475"/>
    </source>
</evidence>
<dbReference type="NCBIfam" id="TIGR00494">
    <property type="entry name" value="crcB"/>
    <property type="match status" value="1"/>
</dbReference>
<keyword evidence="14" id="KW-1185">Reference proteome</keyword>
<feature type="binding site" evidence="12">
    <location>
        <position position="75"/>
    </location>
    <ligand>
        <name>Na(+)</name>
        <dbReference type="ChEBI" id="CHEBI:29101"/>
        <note>structural</note>
    </ligand>
</feature>
<evidence type="ECO:0000256" key="11">
    <source>
        <dbReference type="ARBA" id="ARBA00035585"/>
    </source>
</evidence>
<dbReference type="HAMAP" id="MF_00454">
    <property type="entry name" value="FluC"/>
    <property type="match status" value="1"/>
</dbReference>
<dbReference type="NCBIfam" id="NF010791">
    <property type="entry name" value="PRK14195.1"/>
    <property type="match status" value="1"/>
</dbReference>
<dbReference type="OrthoDB" id="9806299at2"/>
<dbReference type="PANTHER" id="PTHR28259">
    <property type="entry name" value="FLUORIDE EXPORT PROTEIN 1-RELATED"/>
    <property type="match status" value="1"/>
</dbReference>
<keyword evidence="4 12" id="KW-0812">Transmembrane</keyword>
<dbReference type="InterPro" id="IPR003691">
    <property type="entry name" value="FluC"/>
</dbReference>
<evidence type="ECO:0000313" key="14">
    <source>
        <dbReference type="Proteomes" id="UP000094472"/>
    </source>
</evidence>
<reference evidence="13 14" key="1">
    <citation type="journal article" date="2016" name="Environ. Microbiol.">
        <title>New Methyloceanibacter diversity from North Sea sediments includes methanotroph containing solely the soluble methane monooxygenase.</title>
        <authorList>
            <person name="Vekeman B."/>
            <person name="Kerckhof F.M."/>
            <person name="Cremers G."/>
            <person name="de Vos P."/>
            <person name="Vandamme P."/>
            <person name="Boon N."/>
            <person name="Op den Camp H.J."/>
            <person name="Heylen K."/>
        </authorList>
    </citation>
    <scope>NUCLEOTIDE SEQUENCE [LARGE SCALE GENOMIC DNA]</scope>
    <source>
        <strain evidence="13 14">R-67175</strain>
    </source>
</reference>
<dbReference type="Pfam" id="PF02537">
    <property type="entry name" value="CRCB"/>
    <property type="match status" value="1"/>
</dbReference>
<evidence type="ECO:0000256" key="4">
    <source>
        <dbReference type="ARBA" id="ARBA00022692"/>
    </source>
</evidence>
<keyword evidence="8 12" id="KW-0472">Membrane</keyword>
<feature type="transmembrane region" description="Helical" evidence="12">
    <location>
        <begin position="67"/>
        <end position="89"/>
    </location>
</feature>
<dbReference type="RefSeq" id="WP_069440443.1">
    <property type="nucleotide sequence ID" value="NZ_LPWF01000003.1"/>
</dbReference>
<evidence type="ECO:0000256" key="12">
    <source>
        <dbReference type="HAMAP-Rule" id="MF_00454"/>
    </source>
</evidence>
<dbReference type="EMBL" id="LPWF01000003">
    <property type="protein sequence ID" value="ODS01882.1"/>
    <property type="molecule type" value="Genomic_DNA"/>
</dbReference>
<evidence type="ECO:0000256" key="10">
    <source>
        <dbReference type="ARBA" id="ARBA00035120"/>
    </source>
</evidence>
<accession>A0A1E3W8R1</accession>
<keyword evidence="7 12" id="KW-0406">Ion transport</keyword>
<proteinExistence type="inferred from homology"/>
<evidence type="ECO:0000256" key="1">
    <source>
        <dbReference type="ARBA" id="ARBA00004651"/>
    </source>
</evidence>
<evidence type="ECO:0000256" key="7">
    <source>
        <dbReference type="ARBA" id="ARBA00023065"/>
    </source>
</evidence>
<keyword evidence="6 12" id="KW-0915">Sodium</keyword>
<evidence type="ECO:0000313" key="13">
    <source>
        <dbReference type="EMBL" id="ODS01882.1"/>
    </source>
</evidence>
<comment type="caution">
    <text evidence="13">The sequence shown here is derived from an EMBL/GenBank/DDBJ whole genome shotgun (WGS) entry which is preliminary data.</text>
</comment>
<feature type="binding site" evidence="12">
    <location>
        <position position="78"/>
    </location>
    <ligand>
        <name>Na(+)</name>
        <dbReference type="ChEBI" id="CHEBI:29101"/>
        <note>structural</note>
    </ligand>
</feature>
<comment type="similarity">
    <text evidence="10 12">Belongs to the fluoride channel Fluc/FEX (TC 1.A.43) family.</text>
</comment>
<feature type="transmembrane region" description="Helical" evidence="12">
    <location>
        <begin position="101"/>
        <end position="121"/>
    </location>
</feature>
<dbReference type="GO" id="GO:0140114">
    <property type="term" value="P:cellular detoxification of fluoride"/>
    <property type="evidence" value="ECO:0007669"/>
    <property type="project" value="UniProtKB-UniRule"/>
</dbReference>
<keyword evidence="12" id="KW-0479">Metal-binding</keyword>
<dbReference type="GO" id="GO:0062054">
    <property type="term" value="F:fluoride channel activity"/>
    <property type="evidence" value="ECO:0007669"/>
    <property type="project" value="UniProtKB-UniRule"/>
</dbReference>
<organism evidence="13 14">
    <name type="scientific">Methyloceanibacter superfactus</name>
    <dbReference type="NCBI Taxonomy" id="1774969"/>
    <lineage>
        <taxon>Bacteria</taxon>
        <taxon>Pseudomonadati</taxon>
        <taxon>Pseudomonadota</taxon>
        <taxon>Alphaproteobacteria</taxon>
        <taxon>Hyphomicrobiales</taxon>
        <taxon>Hyphomicrobiaceae</taxon>
        <taxon>Methyloceanibacter</taxon>
    </lineage>
</organism>
<evidence type="ECO:0000256" key="9">
    <source>
        <dbReference type="ARBA" id="ARBA00023303"/>
    </source>
</evidence>
<dbReference type="GO" id="GO:0005886">
    <property type="term" value="C:plasma membrane"/>
    <property type="evidence" value="ECO:0007669"/>
    <property type="project" value="UniProtKB-SubCell"/>
</dbReference>
<dbReference type="PANTHER" id="PTHR28259:SF1">
    <property type="entry name" value="FLUORIDE EXPORT PROTEIN 1-RELATED"/>
    <property type="match status" value="1"/>
</dbReference>
<keyword evidence="12" id="KW-0813">Transport</keyword>
<dbReference type="NCBIfam" id="NF010805">
    <property type="entry name" value="PRK14209.1"/>
    <property type="match status" value="1"/>
</dbReference>
<comment type="activity regulation">
    <text evidence="12">Na(+) is not transported, but it plays an essential structural role and its presence is essential for fluoride channel function.</text>
</comment>
<comment type="function">
    <text evidence="12">Fluoride-specific ion channel. Important for reducing fluoride concentration in the cell, thus reducing its toxicity.</text>
</comment>
<gene>
    <name evidence="12" type="primary">fluC</name>
    <name evidence="12" type="synonym">crcB</name>
    <name evidence="13" type="ORF">AUC69_04575</name>
</gene>
<keyword evidence="3" id="KW-0997">Cell inner membrane</keyword>
<evidence type="ECO:0000256" key="5">
    <source>
        <dbReference type="ARBA" id="ARBA00022989"/>
    </source>
</evidence>
<keyword evidence="5 12" id="KW-1133">Transmembrane helix</keyword>
<keyword evidence="9 12" id="KW-0407">Ion channel</keyword>
<dbReference type="GO" id="GO:0046872">
    <property type="term" value="F:metal ion binding"/>
    <property type="evidence" value="ECO:0007669"/>
    <property type="project" value="UniProtKB-KW"/>
</dbReference>
<protein>
    <recommendedName>
        <fullName evidence="12">Fluoride-specific ion channel FluC</fullName>
    </recommendedName>
</protein>